<dbReference type="Proteomes" id="UP001408356">
    <property type="component" value="Unassembled WGS sequence"/>
</dbReference>
<protein>
    <submittedName>
        <fullName evidence="1">Uncharacterized protein</fullName>
    </submittedName>
</protein>
<sequence>MYSRDETVKAVLEFYQEIVRHPYLNDSALVVPPPKGWDGINVAGKNETVLDLLRHLPYIRLEKSIEQPLIHWETIPICYSSGTNRQEFYTIPPHCIYFAHSVDREGTSLILDTDKGAITEFSHTGENIVIPYEEYEALNEAEKWTAFRSTPTTEFFDIWTRMYEKLVWMLVPNPIGQPVTGNFYSRAENRAQEKRLAQQRYLEPWYPQGTTARDTGESAFDSAQGDERARHRKHVADVYNTYLRHGWPGHFDKEKCRAELLLLEKEKWAEDKRLMDEANPDAELFD</sequence>
<name>A0ABR2V7I2_9PEZI</name>
<organism evidence="1 2">
    <name type="scientific">Seiridium unicorne</name>
    <dbReference type="NCBI Taxonomy" id="138068"/>
    <lineage>
        <taxon>Eukaryota</taxon>
        <taxon>Fungi</taxon>
        <taxon>Dikarya</taxon>
        <taxon>Ascomycota</taxon>
        <taxon>Pezizomycotina</taxon>
        <taxon>Sordariomycetes</taxon>
        <taxon>Xylariomycetidae</taxon>
        <taxon>Amphisphaeriales</taxon>
        <taxon>Sporocadaceae</taxon>
        <taxon>Seiridium</taxon>
    </lineage>
</organism>
<evidence type="ECO:0000313" key="2">
    <source>
        <dbReference type="Proteomes" id="UP001408356"/>
    </source>
</evidence>
<gene>
    <name evidence="1" type="ORF">SUNI508_04524</name>
</gene>
<reference evidence="1 2" key="1">
    <citation type="journal article" date="2024" name="J. Plant Pathol.">
        <title>Sequence and assembly of the genome of Seiridium unicorne, isolate CBS 538.82, causal agent of cypress canker disease.</title>
        <authorList>
            <person name="Scali E."/>
            <person name="Rocca G.D."/>
            <person name="Danti R."/>
            <person name="Garbelotto M."/>
            <person name="Barberini S."/>
            <person name="Baroncelli R."/>
            <person name="Emiliani G."/>
        </authorList>
    </citation>
    <scope>NUCLEOTIDE SEQUENCE [LARGE SCALE GENOMIC DNA]</scope>
    <source>
        <strain evidence="1 2">BM-138-508</strain>
    </source>
</reference>
<proteinExistence type="predicted"/>
<dbReference type="EMBL" id="JARVKF010000101">
    <property type="protein sequence ID" value="KAK9422857.1"/>
    <property type="molecule type" value="Genomic_DNA"/>
</dbReference>
<evidence type="ECO:0000313" key="1">
    <source>
        <dbReference type="EMBL" id="KAK9422857.1"/>
    </source>
</evidence>
<keyword evidence="2" id="KW-1185">Reference proteome</keyword>
<comment type="caution">
    <text evidence="1">The sequence shown here is derived from an EMBL/GenBank/DDBJ whole genome shotgun (WGS) entry which is preliminary data.</text>
</comment>
<accession>A0ABR2V7I2</accession>